<dbReference type="InterPro" id="IPR037123">
    <property type="entry name" value="PRibGlycinamide_synth_C_sf"/>
</dbReference>
<dbReference type="GO" id="GO:0004637">
    <property type="term" value="F:phosphoribosylamine-glycine ligase activity"/>
    <property type="evidence" value="ECO:0007669"/>
    <property type="project" value="InterPro"/>
</dbReference>
<feature type="non-terminal residue" evidence="1">
    <location>
        <position position="1"/>
    </location>
</feature>
<dbReference type="Gene3D" id="3.90.600.10">
    <property type="entry name" value="Phosphoribosylglycinamide synthetase, C-terminal domain"/>
    <property type="match status" value="1"/>
</dbReference>
<dbReference type="AlphaFoldDB" id="A0A383B659"/>
<gene>
    <name evidence="1" type="ORF">METZ01_LOCUS467722</name>
</gene>
<dbReference type="GO" id="GO:0009113">
    <property type="term" value="P:purine nucleobase biosynthetic process"/>
    <property type="evidence" value="ECO:0007669"/>
    <property type="project" value="InterPro"/>
</dbReference>
<sequence>LSGAVGAAYGVIDGIALKGSHYRSDIAYRAL</sequence>
<dbReference type="EMBL" id="UINC01197399">
    <property type="protein sequence ID" value="SVE14868.1"/>
    <property type="molecule type" value="Genomic_DNA"/>
</dbReference>
<name>A0A383B659_9ZZZZ</name>
<accession>A0A383B659</accession>
<proteinExistence type="predicted"/>
<organism evidence="1">
    <name type="scientific">marine metagenome</name>
    <dbReference type="NCBI Taxonomy" id="408172"/>
    <lineage>
        <taxon>unclassified sequences</taxon>
        <taxon>metagenomes</taxon>
        <taxon>ecological metagenomes</taxon>
    </lineage>
</organism>
<protein>
    <submittedName>
        <fullName evidence="1">Uncharacterized protein</fullName>
    </submittedName>
</protein>
<evidence type="ECO:0000313" key="1">
    <source>
        <dbReference type="EMBL" id="SVE14868.1"/>
    </source>
</evidence>
<reference evidence="1" key="1">
    <citation type="submission" date="2018-05" db="EMBL/GenBank/DDBJ databases">
        <authorList>
            <person name="Lanie J.A."/>
            <person name="Ng W.-L."/>
            <person name="Kazmierczak K.M."/>
            <person name="Andrzejewski T.M."/>
            <person name="Davidsen T.M."/>
            <person name="Wayne K.J."/>
            <person name="Tettelin H."/>
            <person name="Glass J.I."/>
            <person name="Rusch D."/>
            <person name="Podicherti R."/>
            <person name="Tsui H.-C.T."/>
            <person name="Winkler M.E."/>
        </authorList>
    </citation>
    <scope>NUCLEOTIDE SEQUENCE</scope>
</reference>